<dbReference type="GO" id="GO:0003677">
    <property type="term" value="F:DNA binding"/>
    <property type="evidence" value="ECO:0007669"/>
    <property type="project" value="InterPro"/>
</dbReference>
<accession>H6LBY8</accession>
<dbReference type="InterPro" id="IPR046947">
    <property type="entry name" value="LytR-like"/>
</dbReference>
<gene>
    <name evidence="2" type="ordered locus">Awo_c09430</name>
</gene>
<dbReference type="STRING" id="931626.Awo_c09430"/>
<evidence type="ECO:0000259" key="1">
    <source>
        <dbReference type="PROSITE" id="PS50930"/>
    </source>
</evidence>
<protein>
    <submittedName>
        <fullName evidence="2">Transcriptional regulator</fullName>
    </submittedName>
</protein>
<evidence type="ECO:0000313" key="3">
    <source>
        <dbReference type="Proteomes" id="UP000007177"/>
    </source>
</evidence>
<dbReference type="SMART" id="SM00850">
    <property type="entry name" value="LytTR"/>
    <property type="match status" value="1"/>
</dbReference>
<dbReference type="KEGG" id="awo:Awo_c09430"/>
<dbReference type="AlphaFoldDB" id="H6LBY8"/>
<reference evidence="2 3" key="2">
    <citation type="journal article" date="2012" name="PLoS ONE">
        <title>An ancient pathway combining carbon dioxide fixation with the generation and utilization of a sodium ion gradient for ATP synthesis.</title>
        <authorList>
            <person name="Poehlein A."/>
            <person name="Schmidt S."/>
            <person name="Kaster A.K."/>
            <person name="Goenrich M."/>
            <person name="Vollmers J."/>
            <person name="Thurmer A."/>
            <person name="Bertsch J."/>
            <person name="Schuchmann K."/>
            <person name="Voigt B."/>
            <person name="Hecker M."/>
            <person name="Daniel R."/>
            <person name="Thauer R.K."/>
            <person name="Gottschalk G."/>
            <person name="Muller V."/>
        </authorList>
    </citation>
    <scope>NUCLEOTIDE SEQUENCE [LARGE SCALE GENOMIC DNA]</scope>
    <source>
        <strain evidence="3">ATCC 29683 / DSM 1030 / JCM 2381 / KCTC 1655 / WB1</strain>
    </source>
</reference>
<dbReference type="HOGENOM" id="CLU_106729_0_0_9"/>
<evidence type="ECO:0000313" key="2">
    <source>
        <dbReference type="EMBL" id="AFA47731.1"/>
    </source>
</evidence>
<reference evidence="3" key="1">
    <citation type="submission" date="2011-07" db="EMBL/GenBank/DDBJ databases">
        <title>Complete genome sequence of Acetobacterium woodii.</title>
        <authorList>
            <person name="Poehlein A."/>
            <person name="Schmidt S."/>
            <person name="Kaster A.-K."/>
            <person name="Goenrich M."/>
            <person name="Vollmers J."/>
            <person name="Thuermer A."/>
            <person name="Gottschalk G."/>
            <person name="Thauer R.K."/>
            <person name="Daniel R."/>
            <person name="Mueller V."/>
        </authorList>
    </citation>
    <scope>NUCLEOTIDE SEQUENCE [LARGE SCALE GENOMIC DNA]</scope>
    <source>
        <strain evidence="3">ATCC 29683 / DSM 1030 / JCM 2381 / KCTC 1655 / WB1</strain>
    </source>
</reference>
<keyword evidence="3" id="KW-1185">Reference proteome</keyword>
<name>H6LBY8_ACEWD</name>
<dbReference type="InterPro" id="IPR007492">
    <property type="entry name" value="LytTR_DNA-bd_dom"/>
</dbReference>
<dbReference type="PANTHER" id="PTHR37299:SF4">
    <property type="entry name" value="TRANSCRIPTIONAL REGULATOR"/>
    <property type="match status" value="1"/>
</dbReference>
<dbReference type="PANTHER" id="PTHR37299">
    <property type="entry name" value="TRANSCRIPTIONAL REGULATOR-RELATED"/>
    <property type="match status" value="1"/>
</dbReference>
<dbReference type="RefSeq" id="WP_014355334.1">
    <property type="nucleotide sequence ID" value="NC_016894.1"/>
</dbReference>
<dbReference type="Gene3D" id="2.40.50.1020">
    <property type="entry name" value="LytTr DNA-binding domain"/>
    <property type="match status" value="1"/>
</dbReference>
<dbReference type="OrthoDB" id="9808614at2"/>
<dbReference type="EMBL" id="CP002987">
    <property type="protein sequence ID" value="AFA47731.1"/>
    <property type="molecule type" value="Genomic_DNA"/>
</dbReference>
<dbReference type="Proteomes" id="UP000007177">
    <property type="component" value="Chromosome"/>
</dbReference>
<dbReference type="Pfam" id="PF04397">
    <property type="entry name" value="LytTR"/>
    <property type="match status" value="1"/>
</dbReference>
<organism evidence="2 3">
    <name type="scientific">Acetobacterium woodii (strain ATCC 29683 / DSM 1030 / JCM 2381 / KCTC 1655 / WB1)</name>
    <dbReference type="NCBI Taxonomy" id="931626"/>
    <lineage>
        <taxon>Bacteria</taxon>
        <taxon>Bacillati</taxon>
        <taxon>Bacillota</taxon>
        <taxon>Clostridia</taxon>
        <taxon>Eubacteriales</taxon>
        <taxon>Eubacteriaceae</taxon>
        <taxon>Acetobacterium</taxon>
    </lineage>
</organism>
<dbReference type="eggNOG" id="COG3279">
    <property type="taxonomic scope" value="Bacteria"/>
</dbReference>
<dbReference type="PROSITE" id="PS50930">
    <property type="entry name" value="HTH_LYTTR"/>
    <property type="match status" value="1"/>
</dbReference>
<sequence>MRLKLIQNKNQDEVEVQIIYSEMNNTVKTLIDKIKTSQSKLIGYRDNEKMVIKAEEILYIESVDKKTFLYCNNAVYQSQLKLYQVREVLKNLNFAQISKSCILNIDMLISIRPLANSRMEAVIISGERLNVNRKFIPQIKEMLKKERADINETDY</sequence>
<feature type="domain" description="HTH LytTR-type" evidence="1">
    <location>
        <begin position="42"/>
        <end position="145"/>
    </location>
</feature>
<dbReference type="GO" id="GO:0000156">
    <property type="term" value="F:phosphorelay response regulator activity"/>
    <property type="evidence" value="ECO:0007669"/>
    <property type="project" value="InterPro"/>
</dbReference>
<proteinExistence type="predicted"/>